<comment type="caution">
    <text evidence="1">The sequence shown here is derived from an EMBL/GenBank/DDBJ whole genome shotgun (WGS) entry which is preliminary data.</text>
</comment>
<name>V6Z1B6_STRAG</name>
<reference evidence="1 2" key="1">
    <citation type="submission" date="2013-05" db="EMBL/GenBank/DDBJ databases">
        <authorList>
            <person name="Richards V.P."/>
            <person name="Durkin S.A.S."/>
            <person name="Kim M."/>
            <person name="Pavinski Bitar P.D."/>
            <person name="Stanhope M.J."/>
            <person name="Town C.D."/>
            <person name="Venter J.C."/>
        </authorList>
    </citation>
    <scope>NUCLEOTIDE SEQUENCE [LARGE SCALE GENOMIC DNA]</scope>
    <source>
        <strain evidence="1 2">LMG 14747</strain>
    </source>
</reference>
<protein>
    <submittedName>
        <fullName evidence="1">Uncharacterized protein</fullName>
    </submittedName>
</protein>
<proteinExistence type="predicted"/>
<accession>V6Z1B6</accession>
<sequence length="78" mass="9125">MGKLKLVTLQKQASEASPKPRLSAVMKMLETLTFQVFGVFRSKKVWETFLGCRMEIRERQKPQEILEGRQTSLICYFQ</sequence>
<evidence type="ECO:0000313" key="1">
    <source>
        <dbReference type="EMBL" id="ESV54538.1"/>
    </source>
</evidence>
<evidence type="ECO:0000313" key="2">
    <source>
        <dbReference type="Proteomes" id="UP000018482"/>
    </source>
</evidence>
<dbReference type="Proteomes" id="UP000018482">
    <property type="component" value="Unassembled WGS sequence"/>
</dbReference>
<dbReference type="EMBL" id="ANQC01000073">
    <property type="protein sequence ID" value="ESV54538.1"/>
    <property type="molecule type" value="Genomic_DNA"/>
</dbReference>
<dbReference type="AlphaFoldDB" id="V6Z1B6"/>
<gene>
    <name evidence="1" type="ORF">SAG0136_04600</name>
</gene>
<organism evidence="1 2">
    <name type="scientific">Streptococcus agalactiae LMG 14747</name>
    <dbReference type="NCBI Taxonomy" id="1154860"/>
    <lineage>
        <taxon>Bacteria</taxon>
        <taxon>Bacillati</taxon>
        <taxon>Bacillota</taxon>
        <taxon>Bacilli</taxon>
        <taxon>Lactobacillales</taxon>
        <taxon>Streptococcaceae</taxon>
        <taxon>Streptococcus</taxon>
    </lineage>
</organism>